<keyword evidence="1" id="KW-0472">Membrane</keyword>
<name>A0AAX4PAP5_9CHLO</name>
<evidence type="ECO:0000313" key="2">
    <source>
        <dbReference type="EMBL" id="WZN63161.1"/>
    </source>
</evidence>
<dbReference type="Proteomes" id="UP001472866">
    <property type="component" value="Chromosome 07"/>
</dbReference>
<evidence type="ECO:0000256" key="1">
    <source>
        <dbReference type="SAM" id="Phobius"/>
    </source>
</evidence>
<accession>A0AAX4PAP5</accession>
<sequence length="140" mass="15108">MSVAAARVVCVGGVKLPRGAFARRDPAARRARGRVSRAVVGLLPARSGPGTDRASSTRRVVRSSKTRRTTRMGLPVVGWIINPVTVFIAYAFGCLRFASGFRRTSYSDNVPTKVILSALWPIAFAVSASFRKNFKRAAGL</sequence>
<feature type="transmembrane region" description="Helical" evidence="1">
    <location>
        <begin position="72"/>
        <end position="92"/>
    </location>
</feature>
<dbReference type="EMBL" id="CP151507">
    <property type="protein sequence ID" value="WZN63161.1"/>
    <property type="molecule type" value="Genomic_DNA"/>
</dbReference>
<feature type="transmembrane region" description="Helical" evidence="1">
    <location>
        <begin position="112"/>
        <end position="130"/>
    </location>
</feature>
<keyword evidence="1" id="KW-1133">Transmembrane helix</keyword>
<gene>
    <name evidence="2" type="ORF">HKI87_07g47060</name>
</gene>
<proteinExistence type="predicted"/>
<evidence type="ECO:0000313" key="3">
    <source>
        <dbReference type="Proteomes" id="UP001472866"/>
    </source>
</evidence>
<protein>
    <submittedName>
        <fullName evidence="2">Uncharacterized protein</fullName>
    </submittedName>
</protein>
<dbReference type="AlphaFoldDB" id="A0AAX4PAP5"/>
<keyword evidence="3" id="KW-1185">Reference proteome</keyword>
<reference evidence="2 3" key="1">
    <citation type="submission" date="2024-03" db="EMBL/GenBank/DDBJ databases">
        <title>Complete genome sequence of the green alga Chloropicon roscoffensis RCC1871.</title>
        <authorList>
            <person name="Lemieux C."/>
            <person name="Pombert J.-F."/>
            <person name="Otis C."/>
            <person name="Turmel M."/>
        </authorList>
    </citation>
    <scope>NUCLEOTIDE SEQUENCE [LARGE SCALE GENOMIC DNA]</scope>
    <source>
        <strain evidence="2 3">RCC1871</strain>
    </source>
</reference>
<organism evidence="2 3">
    <name type="scientific">Chloropicon roscoffensis</name>
    <dbReference type="NCBI Taxonomy" id="1461544"/>
    <lineage>
        <taxon>Eukaryota</taxon>
        <taxon>Viridiplantae</taxon>
        <taxon>Chlorophyta</taxon>
        <taxon>Chloropicophyceae</taxon>
        <taxon>Chloropicales</taxon>
        <taxon>Chloropicaceae</taxon>
        <taxon>Chloropicon</taxon>
    </lineage>
</organism>
<keyword evidence="1" id="KW-0812">Transmembrane</keyword>